<keyword evidence="1" id="KW-0436">Ligase</keyword>
<reference evidence="1" key="1">
    <citation type="submission" date="2019-04" db="EMBL/GenBank/DDBJ databases">
        <title>Microbes associate with the intestines of laboratory mice.</title>
        <authorList>
            <person name="Navarre W."/>
            <person name="Wong E."/>
            <person name="Huang K."/>
            <person name="Tropini C."/>
            <person name="Ng K."/>
            <person name="Yu B."/>
        </authorList>
    </citation>
    <scope>NUCLEOTIDE SEQUENCE</scope>
    <source>
        <strain evidence="1">NM04_E33</strain>
    </source>
</reference>
<sequence length="221" mass="24514">MNFSEIKFPPALFITGIGTDVGKSFVTGWLAREMNSVGISCITQKMIQTGNIGKSEDIDRHRSIMRSGYLPEDLSGITAPQIFSYPASPHLAAEIDHRQIDLDAISNATDTLRQRYSHVLVEGAGGLMVPLIGNYLTADYIADHRLPVVVAVTGQLGSINHALLTFKTLPSYGIEIFAVVYNPFFDKDQTICADTRKYLRNWLASFSPETIWMEMPVITDE</sequence>
<dbReference type="Proteomes" id="UP000306319">
    <property type="component" value="Unassembled WGS sequence"/>
</dbReference>
<keyword evidence="2" id="KW-1185">Reference proteome</keyword>
<proteinExistence type="predicted"/>
<organism evidence="1 2">
    <name type="scientific">Lepagella muris</name>
    <dbReference type="NCBI Taxonomy" id="3032870"/>
    <lineage>
        <taxon>Bacteria</taxon>
        <taxon>Pseudomonadati</taxon>
        <taxon>Bacteroidota</taxon>
        <taxon>Bacteroidia</taxon>
        <taxon>Bacteroidales</taxon>
        <taxon>Muribaculaceae</taxon>
        <taxon>Lepagella</taxon>
    </lineage>
</organism>
<gene>
    <name evidence="1" type="primary">bioD</name>
    <name evidence="1" type="ORF">E5331_18005</name>
</gene>
<evidence type="ECO:0000313" key="2">
    <source>
        <dbReference type="Proteomes" id="UP000306319"/>
    </source>
</evidence>
<evidence type="ECO:0000313" key="1">
    <source>
        <dbReference type="EMBL" id="TGY76441.1"/>
    </source>
</evidence>
<dbReference type="EC" id="6.3.3.3" evidence="1"/>
<protein>
    <submittedName>
        <fullName evidence="1">Dethiobiotin synthase</fullName>
        <ecNumber evidence="1">6.3.3.3</ecNumber>
    </submittedName>
</protein>
<comment type="caution">
    <text evidence="1">The sequence shown here is derived from an EMBL/GenBank/DDBJ whole genome shotgun (WGS) entry which is preliminary data.</text>
</comment>
<name>A0AC61RAK4_9BACT</name>
<accession>A0AC61RAK4</accession>
<dbReference type="EMBL" id="SRYB01000040">
    <property type="protein sequence ID" value="TGY76441.1"/>
    <property type="molecule type" value="Genomic_DNA"/>
</dbReference>